<accession>A0ACC0F754</accession>
<protein>
    <submittedName>
        <fullName evidence="1">D-xylose-proton symporter-like 1</fullName>
    </submittedName>
</protein>
<gene>
    <name evidence="1" type="ORF">LOK49_LG15G00822</name>
</gene>
<proteinExistence type="predicted"/>
<comment type="caution">
    <text evidence="1">The sequence shown here is derived from an EMBL/GenBank/DDBJ whole genome shotgun (WGS) entry which is preliminary data.</text>
</comment>
<dbReference type="EMBL" id="CM045768">
    <property type="protein sequence ID" value="KAI7984470.1"/>
    <property type="molecule type" value="Genomic_DNA"/>
</dbReference>
<evidence type="ECO:0000313" key="1">
    <source>
        <dbReference type="EMBL" id="KAI7984470.1"/>
    </source>
</evidence>
<dbReference type="Proteomes" id="UP001060215">
    <property type="component" value="Chromosome 11"/>
</dbReference>
<name>A0ACC0F754_9ERIC</name>
<organism evidence="1 2">
    <name type="scientific">Camellia lanceoleosa</name>
    <dbReference type="NCBI Taxonomy" id="1840588"/>
    <lineage>
        <taxon>Eukaryota</taxon>
        <taxon>Viridiplantae</taxon>
        <taxon>Streptophyta</taxon>
        <taxon>Embryophyta</taxon>
        <taxon>Tracheophyta</taxon>
        <taxon>Spermatophyta</taxon>
        <taxon>Magnoliopsida</taxon>
        <taxon>eudicotyledons</taxon>
        <taxon>Gunneridae</taxon>
        <taxon>Pentapetalae</taxon>
        <taxon>asterids</taxon>
        <taxon>Ericales</taxon>
        <taxon>Theaceae</taxon>
        <taxon>Camellia</taxon>
    </lineage>
</organism>
<sequence length="178" mass="19707">MVVSLFVLESYYTFLDDTPAVAVIALLLYVGCYHGVGLLKIILISPSPSQRLVIEEVDESIIGFPKSCDGKETQQSNKVRNGSPKENRCLRCHAHMLSCTHEHHQEHCPVSLPYRLSTVTPPYQSVLVAPPLMRSSPITTTFSSTTKAAFNTCKLFGSSSMAEIVQQLSWLLVTTKHI</sequence>
<keyword evidence="2" id="KW-1185">Reference proteome</keyword>
<reference evidence="1 2" key="1">
    <citation type="journal article" date="2022" name="Plant J.">
        <title>Chromosome-level genome of Camellia lanceoleosa provides a valuable resource for understanding genome evolution and self-incompatibility.</title>
        <authorList>
            <person name="Gong W."/>
            <person name="Xiao S."/>
            <person name="Wang L."/>
            <person name="Liao Z."/>
            <person name="Chang Y."/>
            <person name="Mo W."/>
            <person name="Hu G."/>
            <person name="Li W."/>
            <person name="Zhao G."/>
            <person name="Zhu H."/>
            <person name="Hu X."/>
            <person name="Ji K."/>
            <person name="Xiang X."/>
            <person name="Song Q."/>
            <person name="Yuan D."/>
            <person name="Jin S."/>
            <person name="Zhang L."/>
        </authorList>
    </citation>
    <scope>NUCLEOTIDE SEQUENCE [LARGE SCALE GENOMIC DNA]</scope>
    <source>
        <strain evidence="1">SQ_2022a</strain>
    </source>
</reference>
<evidence type="ECO:0000313" key="2">
    <source>
        <dbReference type="Proteomes" id="UP001060215"/>
    </source>
</evidence>